<dbReference type="NCBIfam" id="NF003958">
    <property type="entry name" value="PRK05454.2-1"/>
    <property type="match status" value="1"/>
</dbReference>
<evidence type="ECO:0000256" key="1">
    <source>
        <dbReference type="ARBA" id="ARBA00004429"/>
    </source>
</evidence>
<evidence type="ECO:0000256" key="12">
    <source>
        <dbReference type="HAMAP-Rule" id="MF_01072"/>
    </source>
</evidence>
<evidence type="ECO:0000256" key="3">
    <source>
        <dbReference type="ARBA" id="ARBA00009337"/>
    </source>
</evidence>
<evidence type="ECO:0000256" key="2">
    <source>
        <dbReference type="ARBA" id="ARBA00005001"/>
    </source>
</evidence>
<comment type="subcellular location">
    <subcellularLocation>
        <location evidence="1">Cell inner membrane</location>
        <topology evidence="1">Multi-pass membrane protein</topology>
    </subcellularLocation>
    <subcellularLocation>
        <location evidence="12">Cell membrane</location>
        <topology evidence="12">Multi-pass membrane protein</topology>
    </subcellularLocation>
</comment>
<comment type="caution">
    <text evidence="15">The sequence shown here is derived from an EMBL/GenBank/DDBJ whole genome shotgun (WGS) entry which is preliminary data.</text>
</comment>
<dbReference type="CDD" id="cd04191">
    <property type="entry name" value="Glucan_BSP_MdoH"/>
    <property type="match status" value="1"/>
</dbReference>
<feature type="transmembrane region" description="Helical" evidence="12">
    <location>
        <begin position="647"/>
        <end position="668"/>
    </location>
</feature>
<dbReference type="NCBIfam" id="NF003955">
    <property type="entry name" value="PRK05454.1-1"/>
    <property type="match status" value="1"/>
</dbReference>
<feature type="compositionally biased region" description="Basic and acidic residues" evidence="13">
    <location>
        <begin position="33"/>
        <end position="46"/>
    </location>
</feature>
<dbReference type="PANTHER" id="PTHR43867:SF5">
    <property type="entry name" value="GLUCANS BIOSYNTHESIS GLUCOSYLTRANSFERASE H"/>
    <property type="match status" value="1"/>
</dbReference>
<evidence type="ECO:0000256" key="5">
    <source>
        <dbReference type="ARBA" id="ARBA00022475"/>
    </source>
</evidence>
<evidence type="ECO:0000313" key="15">
    <source>
        <dbReference type="EMBL" id="GGJ99445.1"/>
    </source>
</evidence>
<dbReference type="AlphaFoldDB" id="A0A917UZ71"/>
<keyword evidence="10 12" id="KW-1133">Transmembrane helix</keyword>
<accession>A0A917UZ71</accession>
<protein>
    <recommendedName>
        <fullName evidence="4 12">Glucans biosynthesis glucosyltransferase H</fullName>
        <ecNumber evidence="12">2.4.1.-</ecNumber>
    </recommendedName>
</protein>
<dbReference type="Proteomes" id="UP000635983">
    <property type="component" value="Unassembled WGS sequence"/>
</dbReference>
<keyword evidence="16" id="KW-1185">Reference proteome</keyword>
<dbReference type="InterPro" id="IPR029044">
    <property type="entry name" value="Nucleotide-diphossugar_trans"/>
</dbReference>
<evidence type="ECO:0000259" key="14">
    <source>
        <dbReference type="Pfam" id="PF00535"/>
    </source>
</evidence>
<dbReference type="GO" id="GO:0016758">
    <property type="term" value="F:hexosyltransferase activity"/>
    <property type="evidence" value="ECO:0007669"/>
    <property type="project" value="UniProtKB-UniRule"/>
</dbReference>
<evidence type="ECO:0000256" key="8">
    <source>
        <dbReference type="ARBA" id="ARBA00022679"/>
    </source>
</evidence>
<evidence type="ECO:0000256" key="13">
    <source>
        <dbReference type="SAM" id="MobiDB-lite"/>
    </source>
</evidence>
<comment type="pathway">
    <text evidence="2 12">Glycan metabolism; osmoregulated periplasmic glucan (OPG) biosynthesis.</text>
</comment>
<keyword evidence="9 12" id="KW-0812">Transmembrane</keyword>
<keyword evidence="11 12" id="KW-0472">Membrane</keyword>
<comment type="similarity">
    <text evidence="3 12">Belongs to the glycosyltransferase 2 family. OpgH subfamily.</text>
</comment>
<dbReference type="PANTHER" id="PTHR43867">
    <property type="entry name" value="CELLULOSE SYNTHASE CATALYTIC SUBUNIT A [UDP-FORMING]"/>
    <property type="match status" value="1"/>
</dbReference>
<dbReference type="InterPro" id="IPR001173">
    <property type="entry name" value="Glyco_trans_2-like"/>
</dbReference>
<keyword evidence="5 12" id="KW-1003">Cell membrane</keyword>
<dbReference type="GO" id="GO:0009250">
    <property type="term" value="P:glucan biosynthetic process"/>
    <property type="evidence" value="ECO:0007669"/>
    <property type="project" value="UniProtKB-UniRule"/>
</dbReference>
<proteinExistence type="inferred from homology"/>
<evidence type="ECO:0000313" key="16">
    <source>
        <dbReference type="Proteomes" id="UP000635983"/>
    </source>
</evidence>
<dbReference type="Pfam" id="PF00535">
    <property type="entry name" value="Glycos_transf_2"/>
    <property type="match status" value="1"/>
</dbReference>
<dbReference type="InterPro" id="IPR023725">
    <property type="entry name" value="Glucans_biosynth_gluTrFase_H"/>
</dbReference>
<sequence length="823" mass="92794">MNKSDDPRAAMGDQPGTSDDAQARIESLAGARLTDKGMLDRDESGRPRLKSAPRINRGTMVPEPWITNVLVRGWRRIFGRERRQVVKSKNEVKKERWRQVGARRRLCLLLLVFGQTSIATYYMKGVLPYQGWSFIDLQLVFQQPILVSAEQVLPYIVQFSVLALFAILFCWVSAGFWTALMGFWELLSGQDKYRISAASSGDEPIAPDARTAIVMPICNEDVSRVFAGLRATYESVAESGDLDRFDFFVLSDTYDADIAVAEQQAWMELCRETNGFGRIHYRRRRRRVKRKSGNIDDFCRRWGPDYRYMVVMDADSVMTGECLTKLVRLMEAHPDAGIIQTGPKASGMETFYARMQQFATRVYGPLFTAGLHFWQLGESHYWGHNAIIRVKPFMEHCALAPLPGKGSFAGAILSHDFVEAALMRRAGWGVWIAYDLPGSYEELPPNLLDELQRDRRWCHGNLMNFRLFLVKGMHPVHRAVFLTGVMSYLSAPLWFLFLVLSTALLAVHTLMEPQYFMEPQQLFPIWPQWHPEKAIALFSTTLTLLFLPKLLSILLIYAKGAKEYGGPIKVTLSMIIEVLCSMLLAPVRMLFHTRFVVAAFLGWSVQWKSPQREDGATSWGDAIRAHGGQTLLGIAWAALVGWLDPVFLWWLAPIVVALMLSIPVSVITSRVSIGRSMRSSNIFLIPEEYDTPKALIATDEYTQANRAAPLEDGFLRAIVAPSQNALAVAMATSRHKTVPAIERVREERIKLALSSSPDKLPAPMRLNMLSDPAILSQLHTAIWQDNVSTWIEPWRKLKRSEGHTSDAETGAVTKAPTLNVGNV</sequence>
<keyword evidence="6" id="KW-0997">Cell inner membrane</keyword>
<dbReference type="SUPFAM" id="SSF53448">
    <property type="entry name" value="Nucleotide-diphospho-sugar transferases"/>
    <property type="match status" value="1"/>
</dbReference>
<feature type="transmembrane region" description="Helical" evidence="12">
    <location>
        <begin position="155"/>
        <end position="184"/>
    </location>
</feature>
<dbReference type="EMBL" id="BMPO01000005">
    <property type="protein sequence ID" value="GGJ99445.1"/>
    <property type="molecule type" value="Genomic_DNA"/>
</dbReference>
<organism evidence="15 16">
    <name type="scientific">Pseudomonas matsuisoli</name>
    <dbReference type="NCBI Taxonomy" id="1515666"/>
    <lineage>
        <taxon>Bacteria</taxon>
        <taxon>Pseudomonadati</taxon>
        <taxon>Pseudomonadota</taxon>
        <taxon>Gammaproteobacteria</taxon>
        <taxon>Pseudomonadales</taxon>
        <taxon>Pseudomonadaceae</taxon>
        <taxon>Pseudomonas</taxon>
    </lineage>
</organism>
<evidence type="ECO:0000256" key="10">
    <source>
        <dbReference type="ARBA" id="ARBA00022989"/>
    </source>
</evidence>
<feature type="transmembrane region" description="Helical" evidence="12">
    <location>
        <begin position="570"/>
        <end position="591"/>
    </location>
</feature>
<evidence type="ECO:0000256" key="4">
    <source>
        <dbReference type="ARBA" id="ARBA00020585"/>
    </source>
</evidence>
<feature type="transmembrane region" description="Helical" evidence="12">
    <location>
        <begin position="479"/>
        <end position="507"/>
    </location>
</feature>
<feature type="transmembrane region" description="Helical" evidence="12">
    <location>
        <begin position="534"/>
        <end position="558"/>
    </location>
</feature>
<feature type="region of interest" description="Disordered" evidence="13">
    <location>
        <begin position="1"/>
        <end position="54"/>
    </location>
</feature>
<comment type="function">
    <text evidence="12">Involved in the biosynthesis of osmoregulated periplasmic glucans (OPGs).</text>
</comment>
<keyword evidence="8 12" id="KW-0808">Transferase</keyword>
<dbReference type="GO" id="GO:0005886">
    <property type="term" value="C:plasma membrane"/>
    <property type="evidence" value="ECO:0007669"/>
    <property type="project" value="UniProtKB-SubCell"/>
</dbReference>
<dbReference type="InterPro" id="IPR050321">
    <property type="entry name" value="Glycosyltr_2/OpgH_subfam"/>
</dbReference>
<evidence type="ECO:0000256" key="11">
    <source>
        <dbReference type="ARBA" id="ARBA00023136"/>
    </source>
</evidence>
<reference evidence="15" key="2">
    <citation type="submission" date="2020-09" db="EMBL/GenBank/DDBJ databases">
        <authorList>
            <person name="Sun Q."/>
            <person name="Ohkuma M."/>
        </authorList>
    </citation>
    <scope>NUCLEOTIDE SEQUENCE</scope>
    <source>
        <strain evidence="15">JCM 30078</strain>
    </source>
</reference>
<feature type="transmembrane region" description="Helical" evidence="12">
    <location>
        <begin position="106"/>
        <end position="123"/>
    </location>
</feature>
<feature type="region of interest" description="Disordered" evidence="13">
    <location>
        <begin position="800"/>
        <end position="823"/>
    </location>
</feature>
<gene>
    <name evidence="12 15" type="primary">opgH</name>
    <name evidence="15" type="ORF">GCM10009304_26600</name>
</gene>
<dbReference type="FunFam" id="3.90.550.10:FF:000047">
    <property type="entry name" value="Glucans biosynthesis glucosyltransferase H"/>
    <property type="match status" value="1"/>
</dbReference>
<dbReference type="Gene3D" id="3.90.550.10">
    <property type="entry name" value="Spore Coat Polysaccharide Biosynthesis Protein SpsA, Chain A"/>
    <property type="match status" value="1"/>
</dbReference>
<feature type="domain" description="Glycosyltransferase 2-like" evidence="14">
    <location>
        <begin position="213"/>
        <end position="395"/>
    </location>
</feature>
<dbReference type="EC" id="2.4.1.-" evidence="12"/>
<evidence type="ECO:0000256" key="7">
    <source>
        <dbReference type="ARBA" id="ARBA00022676"/>
    </source>
</evidence>
<keyword evidence="7 12" id="KW-0328">Glycosyltransferase</keyword>
<name>A0A917UZ71_9PSED</name>
<evidence type="ECO:0000256" key="6">
    <source>
        <dbReference type="ARBA" id="ARBA00022519"/>
    </source>
</evidence>
<reference evidence="15" key="1">
    <citation type="journal article" date="2014" name="Int. J. Syst. Evol. Microbiol.">
        <title>Complete genome sequence of Corynebacterium casei LMG S-19264T (=DSM 44701T), isolated from a smear-ripened cheese.</title>
        <authorList>
            <consortium name="US DOE Joint Genome Institute (JGI-PGF)"/>
            <person name="Walter F."/>
            <person name="Albersmeier A."/>
            <person name="Kalinowski J."/>
            <person name="Ruckert C."/>
        </authorList>
    </citation>
    <scope>NUCLEOTIDE SEQUENCE</scope>
    <source>
        <strain evidence="15">JCM 30078</strain>
    </source>
</reference>
<evidence type="ECO:0000256" key="9">
    <source>
        <dbReference type="ARBA" id="ARBA00022692"/>
    </source>
</evidence>
<dbReference type="HAMAP" id="MF_01072">
    <property type="entry name" value="MdoH_OpgH"/>
    <property type="match status" value="1"/>
</dbReference>
<dbReference type="NCBIfam" id="NF003962">
    <property type="entry name" value="PRK05454.2-5"/>
    <property type="match status" value="1"/>
</dbReference>